<feature type="region of interest" description="Disordered" evidence="1">
    <location>
        <begin position="69"/>
        <end position="155"/>
    </location>
</feature>
<feature type="compositionally biased region" description="Polar residues" evidence="1">
    <location>
        <begin position="137"/>
        <end position="155"/>
    </location>
</feature>
<accession>A0A7S8HXP9</accession>
<evidence type="ECO:0000313" key="2">
    <source>
        <dbReference type="EMBL" id="QPC64314.1"/>
    </source>
</evidence>
<feature type="compositionally biased region" description="Pro residues" evidence="1">
    <location>
        <begin position="85"/>
        <end position="94"/>
    </location>
</feature>
<evidence type="ECO:0000256" key="1">
    <source>
        <dbReference type="SAM" id="MobiDB-lite"/>
    </source>
</evidence>
<feature type="compositionally biased region" description="Polar residues" evidence="1">
    <location>
        <begin position="98"/>
        <end position="110"/>
    </location>
</feature>
<reference evidence="2" key="1">
    <citation type="submission" date="2020-11" db="EMBL/GenBank/DDBJ databases">
        <title>The chromosome-scale genome resource for two endophytic Fusarium species: F. culmorum and F. pseudograminearum.</title>
        <authorList>
            <person name="Yuan Z."/>
        </authorList>
    </citation>
    <scope>NUCLEOTIDE SEQUENCE</scope>
    <source>
        <strain evidence="2">Class2-1B</strain>
    </source>
</reference>
<dbReference type="EMBL" id="CP064749">
    <property type="protein sequence ID" value="QPC64314.1"/>
    <property type="molecule type" value="Genomic_DNA"/>
</dbReference>
<feature type="compositionally biased region" description="Basic residues" evidence="1">
    <location>
        <begin position="74"/>
        <end position="83"/>
    </location>
</feature>
<evidence type="ECO:0000313" key="3">
    <source>
        <dbReference type="Proteomes" id="UP000663297"/>
    </source>
</evidence>
<gene>
    <name evidence="2" type="ORF">HYE67_006545</name>
</gene>
<dbReference type="AlphaFoldDB" id="A0A7S8HXP9"/>
<proteinExistence type="predicted"/>
<name>A0A7S8HXP9_FUSCU</name>
<dbReference type="Proteomes" id="UP000663297">
    <property type="component" value="Chromosome 3"/>
</dbReference>
<dbReference type="SUPFAM" id="SSF54695">
    <property type="entry name" value="POZ domain"/>
    <property type="match status" value="1"/>
</dbReference>
<protein>
    <recommendedName>
        <fullName evidence="4">BTB domain-containing protein</fullName>
    </recommendedName>
</protein>
<organism evidence="2 3">
    <name type="scientific">Fusarium culmorum</name>
    <dbReference type="NCBI Taxonomy" id="5516"/>
    <lineage>
        <taxon>Eukaryota</taxon>
        <taxon>Fungi</taxon>
        <taxon>Dikarya</taxon>
        <taxon>Ascomycota</taxon>
        <taxon>Pezizomycotina</taxon>
        <taxon>Sordariomycetes</taxon>
        <taxon>Hypocreomycetidae</taxon>
        <taxon>Hypocreales</taxon>
        <taxon>Nectriaceae</taxon>
        <taxon>Fusarium</taxon>
    </lineage>
</organism>
<sequence>MVHGNSSSERVSIQGGLENKVGSKKPSTYIFHSNGDTQLILTTCIDKTFIWESERIWIGEEKLRKKQLETEEKKKKKTKKKKFSLPPPPPPPQESPISIPTSFDDTTDPLSSFPGLTYSRPELSDAEATDPGPSDAGKNTDSSSLQASNYGERSTNLPGQVEIRMLVSGTHLVLASSYFEKMFSGPFIEGNADHRSGLRQVTASDWDLKAFNIVLTVIHGYHRDVPRSLDLEMLAKVAMIVDYYECHEIVELYAEIWVGRLQSEVPTVYGRDCILCLFVSWVFSQPEMFQAMTQLALRYSGKIIEAGDIPIPSNILDQINEERLDYLDTMSTATYDLLDRLQGEEVECSYECSAMLLGVLTKELKKYGVLSRSHPELFYRFSIEGLKDMIKGYKVPQWLDNNYYSRSVHSCTIQQKLSLALNTAEDDLRIFTLWDFLNIQGFITLSYI</sequence>
<dbReference type="Gene3D" id="3.30.710.10">
    <property type="entry name" value="Potassium Channel Kv1.1, Chain A"/>
    <property type="match status" value="1"/>
</dbReference>
<evidence type="ECO:0008006" key="4">
    <source>
        <dbReference type="Google" id="ProtNLM"/>
    </source>
</evidence>
<dbReference type="InterPro" id="IPR011333">
    <property type="entry name" value="SKP1/BTB/POZ_sf"/>
</dbReference>